<name>A0A9Q1EWC2_SYNKA</name>
<protein>
    <submittedName>
        <fullName evidence="2">Uncharacterized protein</fullName>
    </submittedName>
</protein>
<proteinExistence type="predicted"/>
<evidence type="ECO:0000313" key="2">
    <source>
        <dbReference type="EMBL" id="KAJ8346245.1"/>
    </source>
</evidence>
<evidence type="ECO:0000256" key="1">
    <source>
        <dbReference type="SAM" id="MobiDB-lite"/>
    </source>
</evidence>
<sequence>MQLLAGLFQQPAPGEGPGWAERTNPPRRKPPPQKNTAAKEPWRRSEAAADPPNVPKEIVPNRPPAGSKCARVGWGPAHVCGPDRPITATVIAPLFQGHRSWEQLQTCLIRSPRSGAGDTVYLLRAVQLARPAVQRPALTTLSVLIETSHFSAAVVRFLCPESRCSMNFIIYAQHIPHSAAALRADWLRA</sequence>
<evidence type="ECO:0000313" key="3">
    <source>
        <dbReference type="Proteomes" id="UP001152622"/>
    </source>
</evidence>
<dbReference type="Proteomes" id="UP001152622">
    <property type="component" value="Chromosome 12"/>
</dbReference>
<organism evidence="2 3">
    <name type="scientific">Synaphobranchus kaupii</name>
    <name type="common">Kaup's arrowtooth eel</name>
    <dbReference type="NCBI Taxonomy" id="118154"/>
    <lineage>
        <taxon>Eukaryota</taxon>
        <taxon>Metazoa</taxon>
        <taxon>Chordata</taxon>
        <taxon>Craniata</taxon>
        <taxon>Vertebrata</taxon>
        <taxon>Euteleostomi</taxon>
        <taxon>Actinopterygii</taxon>
        <taxon>Neopterygii</taxon>
        <taxon>Teleostei</taxon>
        <taxon>Anguilliformes</taxon>
        <taxon>Synaphobranchidae</taxon>
        <taxon>Synaphobranchus</taxon>
    </lineage>
</organism>
<comment type="caution">
    <text evidence="2">The sequence shown here is derived from an EMBL/GenBank/DDBJ whole genome shotgun (WGS) entry which is preliminary data.</text>
</comment>
<accession>A0A9Q1EWC2</accession>
<gene>
    <name evidence="2" type="ORF">SKAU_G00304380</name>
</gene>
<dbReference type="AlphaFoldDB" id="A0A9Q1EWC2"/>
<reference evidence="2" key="1">
    <citation type="journal article" date="2023" name="Science">
        <title>Genome structures resolve the early diversification of teleost fishes.</title>
        <authorList>
            <person name="Parey E."/>
            <person name="Louis A."/>
            <person name="Montfort J."/>
            <person name="Bouchez O."/>
            <person name="Roques C."/>
            <person name="Iampietro C."/>
            <person name="Lluch J."/>
            <person name="Castinel A."/>
            <person name="Donnadieu C."/>
            <person name="Desvignes T."/>
            <person name="Floi Bucao C."/>
            <person name="Jouanno E."/>
            <person name="Wen M."/>
            <person name="Mejri S."/>
            <person name="Dirks R."/>
            <person name="Jansen H."/>
            <person name="Henkel C."/>
            <person name="Chen W.J."/>
            <person name="Zahm M."/>
            <person name="Cabau C."/>
            <person name="Klopp C."/>
            <person name="Thompson A.W."/>
            <person name="Robinson-Rechavi M."/>
            <person name="Braasch I."/>
            <person name="Lecointre G."/>
            <person name="Bobe J."/>
            <person name="Postlethwait J.H."/>
            <person name="Berthelot C."/>
            <person name="Roest Crollius H."/>
            <person name="Guiguen Y."/>
        </authorList>
    </citation>
    <scope>NUCLEOTIDE SEQUENCE</scope>
    <source>
        <strain evidence="2">WJC10195</strain>
    </source>
</reference>
<dbReference type="EMBL" id="JAINUF010000012">
    <property type="protein sequence ID" value="KAJ8346245.1"/>
    <property type="molecule type" value="Genomic_DNA"/>
</dbReference>
<feature type="region of interest" description="Disordered" evidence="1">
    <location>
        <begin position="1"/>
        <end position="65"/>
    </location>
</feature>
<keyword evidence="3" id="KW-1185">Reference proteome</keyword>